<evidence type="ECO:0000313" key="2">
    <source>
        <dbReference type="EMBL" id="KAH8031792.1"/>
    </source>
</evidence>
<dbReference type="AlphaFoldDB" id="A0A9J6ECK0"/>
<evidence type="ECO:0000256" key="1">
    <source>
        <dbReference type="SAM" id="MobiDB-lite"/>
    </source>
</evidence>
<protein>
    <submittedName>
        <fullName evidence="2">Uncharacterized protein</fullName>
    </submittedName>
</protein>
<comment type="caution">
    <text evidence="2">The sequence shown here is derived from an EMBL/GenBank/DDBJ whole genome shotgun (WGS) entry which is preliminary data.</text>
</comment>
<dbReference type="EMBL" id="JABSTU010000005">
    <property type="protein sequence ID" value="KAH8031792.1"/>
    <property type="molecule type" value="Genomic_DNA"/>
</dbReference>
<gene>
    <name evidence="2" type="ORF">HPB51_020863</name>
</gene>
<evidence type="ECO:0000313" key="3">
    <source>
        <dbReference type="Proteomes" id="UP000821866"/>
    </source>
</evidence>
<proteinExistence type="predicted"/>
<reference evidence="2" key="2">
    <citation type="submission" date="2021-09" db="EMBL/GenBank/DDBJ databases">
        <authorList>
            <person name="Jia N."/>
            <person name="Wang J."/>
            <person name="Shi W."/>
            <person name="Du L."/>
            <person name="Sun Y."/>
            <person name="Zhan W."/>
            <person name="Jiang J."/>
            <person name="Wang Q."/>
            <person name="Zhang B."/>
            <person name="Ji P."/>
            <person name="Sakyi L.B."/>
            <person name="Cui X."/>
            <person name="Yuan T."/>
            <person name="Jiang B."/>
            <person name="Yang W."/>
            <person name="Lam T.T.-Y."/>
            <person name="Chang Q."/>
            <person name="Ding S."/>
            <person name="Wang X."/>
            <person name="Zhu J."/>
            <person name="Ruan X."/>
            <person name="Zhao L."/>
            <person name="Wei J."/>
            <person name="Que T."/>
            <person name="Du C."/>
            <person name="Cheng J."/>
            <person name="Dai P."/>
            <person name="Han X."/>
            <person name="Huang E."/>
            <person name="Gao Y."/>
            <person name="Liu J."/>
            <person name="Shao H."/>
            <person name="Ye R."/>
            <person name="Li L."/>
            <person name="Wei W."/>
            <person name="Wang X."/>
            <person name="Wang C."/>
            <person name="Huo Q."/>
            <person name="Li W."/>
            <person name="Guo W."/>
            <person name="Chen H."/>
            <person name="Chen S."/>
            <person name="Zhou L."/>
            <person name="Zhou L."/>
            <person name="Ni X."/>
            <person name="Tian J."/>
            <person name="Zhou Y."/>
            <person name="Sheng Y."/>
            <person name="Liu T."/>
            <person name="Pan Y."/>
            <person name="Xia L."/>
            <person name="Li J."/>
            <person name="Zhao F."/>
            <person name="Cao W."/>
        </authorList>
    </citation>
    <scope>NUCLEOTIDE SEQUENCE</scope>
    <source>
        <strain evidence="2">Rmic-2018</strain>
        <tissue evidence="2">Larvae</tissue>
    </source>
</reference>
<organism evidence="2 3">
    <name type="scientific">Rhipicephalus microplus</name>
    <name type="common">Cattle tick</name>
    <name type="synonym">Boophilus microplus</name>
    <dbReference type="NCBI Taxonomy" id="6941"/>
    <lineage>
        <taxon>Eukaryota</taxon>
        <taxon>Metazoa</taxon>
        <taxon>Ecdysozoa</taxon>
        <taxon>Arthropoda</taxon>
        <taxon>Chelicerata</taxon>
        <taxon>Arachnida</taxon>
        <taxon>Acari</taxon>
        <taxon>Parasitiformes</taxon>
        <taxon>Ixodida</taxon>
        <taxon>Ixodoidea</taxon>
        <taxon>Ixodidae</taxon>
        <taxon>Rhipicephalinae</taxon>
        <taxon>Rhipicephalus</taxon>
        <taxon>Boophilus</taxon>
    </lineage>
</organism>
<name>A0A9J6ECK0_RHIMP</name>
<sequence>MGIAILEMLECHPADVVSDPAKLANEVRSKNLIKRMPHNIHLRYDEAPRRGGKGFGHVLWRCTCNESPFPPRGNEEFYRSRRTSPRIRPEGPRQPRQKLQHQHDLQTNQDAWRLSKEPKTSLFVAPPLQGNLKFYFNATHLVGGQENPQAEKTTPVNSLFPSDQAFWRIVPRRKTLAPFPLASAHRKSTDKRTFGRFCRRATTAHDQYSDEMS</sequence>
<dbReference type="Proteomes" id="UP000821866">
    <property type="component" value="Chromosome 3"/>
</dbReference>
<keyword evidence="3" id="KW-1185">Reference proteome</keyword>
<accession>A0A9J6ECK0</accession>
<feature type="region of interest" description="Disordered" evidence="1">
    <location>
        <begin position="71"/>
        <end position="103"/>
    </location>
</feature>
<reference evidence="2" key="1">
    <citation type="journal article" date="2020" name="Cell">
        <title>Large-Scale Comparative Analyses of Tick Genomes Elucidate Their Genetic Diversity and Vector Capacities.</title>
        <authorList>
            <consortium name="Tick Genome and Microbiome Consortium (TIGMIC)"/>
            <person name="Jia N."/>
            <person name="Wang J."/>
            <person name="Shi W."/>
            <person name="Du L."/>
            <person name="Sun Y."/>
            <person name="Zhan W."/>
            <person name="Jiang J.F."/>
            <person name="Wang Q."/>
            <person name="Zhang B."/>
            <person name="Ji P."/>
            <person name="Bell-Sakyi L."/>
            <person name="Cui X.M."/>
            <person name="Yuan T.T."/>
            <person name="Jiang B.G."/>
            <person name="Yang W.F."/>
            <person name="Lam T.T."/>
            <person name="Chang Q.C."/>
            <person name="Ding S.J."/>
            <person name="Wang X.J."/>
            <person name="Zhu J.G."/>
            <person name="Ruan X.D."/>
            <person name="Zhao L."/>
            <person name="Wei J.T."/>
            <person name="Ye R.Z."/>
            <person name="Que T.C."/>
            <person name="Du C.H."/>
            <person name="Zhou Y.H."/>
            <person name="Cheng J.X."/>
            <person name="Dai P.F."/>
            <person name="Guo W.B."/>
            <person name="Han X.H."/>
            <person name="Huang E.J."/>
            <person name="Li L.F."/>
            <person name="Wei W."/>
            <person name="Gao Y.C."/>
            <person name="Liu J.Z."/>
            <person name="Shao H.Z."/>
            <person name="Wang X."/>
            <person name="Wang C.C."/>
            <person name="Yang T.C."/>
            <person name="Huo Q.B."/>
            <person name="Li W."/>
            <person name="Chen H.Y."/>
            <person name="Chen S.E."/>
            <person name="Zhou L.G."/>
            <person name="Ni X.B."/>
            <person name="Tian J.H."/>
            <person name="Sheng Y."/>
            <person name="Liu T."/>
            <person name="Pan Y.S."/>
            <person name="Xia L.Y."/>
            <person name="Li J."/>
            <person name="Zhao F."/>
            <person name="Cao W.C."/>
        </authorList>
    </citation>
    <scope>NUCLEOTIDE SEQUENCE</scope>
    <source>
        <strain evidence="2">Rmic-2018</strain>
    </source>
</reference>